<dbReference type="EMBL" id="PDNC01000143">
    <property type="protein sequence ID" value="PGG97455.1"/>
    <property type="molecule type" value="Genomic_DNA"/>
</dbReference>
<comment type="caution">
    <text evidence="1">The sequence shown here is derived from an EMBL/GenBank/DDBJ whole genome shotgun (WGS) entry which is preliminary data.</text>
</comment>
<reference evidence="1 2" key="1">
    <citation type="submission" date="2017-10" db="EMBL/GenBank/DDBJ databases">
        <title>Comparative genomics in systemic dimorphic fungi from Ajellomycetaceae.</title>
        <authorList>
            <person name="Munoz J.F."/>
            <person name="Mcewen J.G."/>
            <person name="Clay O.K."/>
            <person name="Cuomo C.A."/>
        </authorList>
    </citation>
    <scope>NUCLEOTIDE SEQUENCE [LARGE SCALE GENOMIC DNA]</scope>
    <source>
        <strain evidence="1 2">UAMH130</strain>
    </source>
</reference>
<name>A0A2B7WL24_9EURO</name>
<evidence type="ECO:0000313" key="1">
    <source>
        <dbReference type="EMBL" id="PGG97455.1"/>
    </source>
</evidence>
<evidence type="ECO:0000313" key="2">
    <source>
        <dbReference type="Proteomes" id="UP000224080"/>
    </source>
</evidence>
<dbReference type="AlphaFoldDB" id="A0A2B7WL24"/>
<organism evidence="1 2">
    <name type="scientific">Blastomyces parvus</name>
    <dbReference type="NCBI Taxonomy" id="2060905"/>
    <lineage>
        <taxon>Eukaryota</taxon>
        <taxon>Fungi</taxon>
        <taxon>Dikarya</taxon>
        <taxon>Ascomycota</taxon>
        <taxon>Pezizomycotina</taxon>
        <taxon>Eurotiomycetes</taxon>
        <taxon>Eurotiomycetidae</taxon>
        <taxon>Onygenales</taxon>
        <taxon>Ajellomycetaceae</taxon>
        <taxon>Blastomyces</taxon>
    </lineage>
</organism>
<proteinExistence type="predicted"/>
<keyword evidence="2" id="KW-1185">Reference proteome</keyword>
<sequence>MLPDAPTQRQLSLKNKERYAAYAPVPSRKLKAWNNYGYVLKGWEYYESLKKEEKIALVELSKYLPPRLGAEIILHYQRVAYLSTGFSRS</sequence>
<gene>
    <name evidence="1" type="ORF">GX51_07318</name>
</gene>
<dbReference type="Proteomes" id="UP000224080">
    <property type="component" value="Unassembled WGS sequence"/>
</dbReference>
<accession>A0A2B7WL24</accession>
<protein>
    <submittedName>
        <fullName evidence="1">Uncharacterized protein</fullName>
    </submittedName>
</protein>